<keyword evidence="7" id="KW-0812">Transmembrane</keyword>
<evidence type="ECO:0000256" key="1">
    <source>
        <dbReference type="ARBA" id="ARBA00022679"/>
    </source>
</evidence>
<dbReference type="CDD" id="cd05387">
    <property type="entry name" value="BY-kinase"/>
    <property type="match status" value="1"/>
</dbReference>
<dbReference type="KEGG" id="lrs:PX52LOC_02470"/>
<dbReference type="OrthoDB" id="9775724at2"/>
<protein>
    <submittedName>
        <fullName evidence="9">Exopolysaccharide biosynthesis protein</fullName>
    </submittedName>
</protein>
<feature type="domain" description="AAA" evidence="8">
    <location>
        <begin position="547"/>
        <end position="692"/>
    </location>
</feature>
<feature type="transmembrane region" description="Helical" evidence="7">
    <location>
        <begin position="55"/>
        <end position="77"/>
    </location>
</feature>
<accession>A0A5C1AAF0</accession>
<reference evidence="10" key="1">
    <citation type="submission" date="2019-08" db="EMBL/GenBank/DDBJ databases">
        <title>Limnoglobus roseus gen. nov., sp. nov., a novel freshwater planctomycete with a giant genome from the family Gemmataceae.</title>
        <authorList>
            <person name="Kulichevskaya I.S."/>
            <person name="Naumoff D.G."/>
            <person name="Miroshnikov K."/>
            <person name="Ivanova A."/>
            <person name="Philippov D.A."/>
            <person name="Hakobyan A."/>
            <person name="Rijpstra I.C."/>
            <person name="Sinninghe Damste J.S."/>
            <person name="Liesack W."/>
            <person name="Dedysh S.N."/>
        </authorList>
    </citation>
    <scope>NUCLEOTIDE SEQUENCE [LARGE SCALE GENOMIC DNA]</scope>
    <source>
        <strain evidence="10">PX52</strain>
    </source>
</reference>
<evidence type="ECO:0000256" key="3">
    <source>
        <dbReference type="ARBA" id="ARBA00022777"/>
    </source>
</evidence>
<dbReference type="Pfam" id="PF13614">
    <property type="entry name" value="AAA_31"/>
    <property type="match status" value="1"/>
</dbReference>
<evidence type="ECO:0000256" key="4">
    <source>
        <dbReference type="ARBA" id="ARBA00022840"/>
    </source>
</evidence>
<evidence type="ECO:0000313" key="10">
    <source>
        <dbReference type="Proteomes" id="UP000324974"/>
    </source>
</evidence>
<organism evidence="9 10">
    <name type="scientific">Limnoglobus roseus</name>
    <dbReference type="NCBI Taxonomy" id="2598579"/>
    <lineage>
        <taxon>Bacteria</taxon>
        <taxon>Pseudomonadati</taxon>
        <taxon>Planctomycetota</taxon>
        <taxon>Planctomycetia</taxon>
        <taxon>Gemmatales</taxon>
        <taxon>Gemmataceae</taxon>
        <taxon>Limnoglobus</taxon>
    </lineage>
</organism>
<dbReference type="AlphaFoldDB" id="A0A5C1AAF0"/>
<evidence type="ECO:0000256" key="6">
    <source>
        <dbReference type="SAM" id="Coils"/>
    </source>
</evidence>
<keyword evidence="4" id="KW-0067">ATP-binding</keyword>
<dbReference type="RefSeq" id="WP_149110349.1">
    <property type="nucleotide sequence ID" value="NZ_CP042425.1"/>
</dbReference>
<evidence type="ECO:0000256" key="7">
    <source>
        <dbReference type="SAM" id="Phobius"/>
    </source>
</evidence>
<gene>
    <name evidence="9" type="ORF">PX52LOC_02470</name>
</gene>
<dbReference type="Proteomes" id="UP000324974">
    <property type="component" value="Chromosome"/>
</dbReference>
<dbReference type="InterPro" id="IPR005702">
    <property type="entry name" value="Wzc-like_C"/>
</dbReference>
<dbReference type="SUPFAM" id="SSF52540">
    <property type="entry name" value="P-loop containing nucleoside triphosphate hydrolases"/>
    <property type="match status" value="1"/>
</dbReference>
<keyword evidence="5" id="KW-0829">Tyrosine-protein kinase</keyword>
<proteinExistence type="predicted"/>
<keyword evidence="7" id="KW-0472">Membrane</keyword>
<keyword evidence="2" id="KW-0547">Nucleotide-binding</keyword>
<evidence type="ECO:0000313" key="9">
    <source>
        <dbReference type="EMBL" id="QEL15545.1"/>
    </source>
</evidence>
<name>A0A5C1AAF0_9BACT</name>
<dbReference type="InterPro" id="IPR025669">
    <property type="entry name" value="AAA_dom"/>
</dbReference>
<keyword evidence="1" id="KW-0808">Transferase</keyword>
<dbReference type="PANTHER" id="PTHR32309:SF31">
    <property type="entry name" value="CAPSULAR EXOPOLYSACCHARIDE FAMILY"/>
    <property type="match status" value="1"/>
</dbReference>
<keyword evidence="10" id="KW-1185">Reference proteome</keyword>
<feature type="coiled-coil region" evidence="6">
    <location>
        <begin position="296"/>
        <end position="346"/>
    </location>
</feature>
<evidence type="ECO:0000256" key="5">
    <source>
        <dbReference type="ARBA" id="ARBA00023137"/>
    </source>
</evidence>
<evidence type="ECO:0000259" key="8">
    <source>
        <dbReference type="Pfam" id="PF13614"/>
    </source>
</evidence>
<dbReference type="InterPro" id="IPR027417">
    <property type="entry name" value="P-loop_NTPase"/>
</dbReference>
<evidence type="ECO:0000256" key="2">
    <source>
        <dbReference type="ARBA" id="ARBA00022741"/>
    </source>
</evidence>
<sequence>MALNEQLTPVAKSVDVVVHRAELIGGTGAGSAPAVGAPGLALTPGALLRALRRRLILALAVGVVLAAVAATAVWVYLPPPKPRVSAKLYVDYSQRGTLFEHPDSPLNQQTQINVLKSEAVITAALRNPEVNKTELISQQADPVDWLAKELMVDYPSGDEIVRISLVTMQTDDGVKIVDAVKTAYLDEFVNKSAKARRQRLDRLQALQTTAHESLKRKQATVRKLAEAVGSTRPENVAMQQQLAHEQYGTAQREYVKLQSDLRRLRLEESSLKAGAVVPRTPAESAIKQYVDSDPVVKDLEKRQAQIEARVRETERVATKAVAEVAAKKAQDDLTALSKDLKEARAKARVDYTTGVAQLSELESKTRVTQLSEQIAFQEELGKVLVTEIDRLGKSIKSINTANLDLEAEKIEIQTAEDLYAKVAAAISTHLAENDAPSRVAHLENARVERVNTEARKMQFAGFAGAAALGFVCLVVSLFEFRNQRVDSIASVGLATGLPTLGTIPWFPSNVHRQSGVKKEYWHSVLTESMASTQMFLRHAGNVGLPRILLIASAEKGEGKTLLSTHLAAGFARNGVKTLLIDGDLRKPSAHGAFGVPSGPGLAELLRDEVLDRDVIREVRANLFFIPAGACDDASLCALARGVLAADFRRFLSDYEVVIIDSSPLMLVADALHFAKRADGVILTVRNDYSRVALVQETVRRLRQIAAPLLGVVVNGYTHGGSGYGYGYGYNRLAAAKTVEVEVKAEAR</sequence>
<keyword evidence="3" id="KW-0418">Kinase</keyword>
<keyword evidence="7" id="KW-1133">Transmembrane helix</keyword>
<dbReference type="InterPro" id="IPR050445">
    <property type="entry name" value="Bact_polysacc_biosynth/exp"/>
</dbReference>
<keyword evidence="6" id="KW-0175">Coiled coil</keyword>
<dbReference type="PANTHER" id="PTHR32309">
    <property type="entry name" value="TYROSINE-PROTEIN KINASE"/>
    <property type="match status" value="1"/>
</dbReference>
<dbReference type="EMBL" id="CP042425">
    <property type="protein sequence ID" value="QEL15545.1"/>
    <property type="molecule type" value="Genomic_DNA"/>
</dbReference>
<feature type="transmembrane region" description="Helical" evidence="7">
    <location>
        <begin position="459"/>
        <end position="478"/>
    </location>
</feature>
<dbReference type="Gene3D" id="3.40.50.300">
    <property type="entry name" value="P-loop containing nucleotide triphosphate hydrolases"/>
    <property type="match status" value="1"/>
</dbReference>